<reference evidence="3 4" key="1">
    <citation type="journal article" date="2015" name="Nature">
        <title>rRNA introns, odd ribosomes, and small enigmatic genomes across a large radiation of phyla.</title>
        <authorList>
            <person name="Brown C.T."/>
            <person name="Hug L.A."/>
            <person name="Thomas B.C."/>
            <person name="Sharon I."/>
            <person name="Castelle C.J."/>
            <person name="Singh A."/>
            <person name="Wilkins M.J."/>
            <person name="Williams K.H."/>
            <person name="Banfield J.F."/>
        </authorList>
    </citation>
    <scope>NUCLEOTIDE SEQUENCE [LARGE SCALE GENOMIC DNA]</scope>
</reference>
<dbReference type="Gene3D" id="1.20.58.1460">
    <property type="match status" value="1"/>
</dbReference>
<dbReference type="EMBL" id="LCEW01000016">
    <property type="protein sequence ID" value="KKS80093.1"/>
    <property type="molecule type" value="Genomic_DNA"/>
</dbReference>
<organism evidence="3 4">
    <name type="scientific">Candidatus Beckwithbacteria bacterium GW2011_GWA2_43_10</name>
    <dbReference type="NCBI Taxonomy" id="1618369"/>
    <lineage>
        <taxon>Bacteria</taxon>
        <taxon>Candidatus Beckwithiibacteriota</taxon>
    </lineage>
</organism>
<dbReference type="Pfam" id="PF20803">
    <property type="entry name" value="PaaX_M"/>
    <property type="match status" value="1"/>
</dbReference>
<dbReference type="STRING" id="1618369.UV54_C0016G0008"/>
<dbReference type="AlphaFoldDB" id="A0A0G1EZU9"/>
<name>A0A0G1EZU9_9BACT</name>
<evidence type="ECO:0000313" key="3">
    <source>
        <dbReference type="EMBL" id="KKS80093.1"/>
    </source>
</evidence>
<feature type="domain" description="Transcriptional repressor PaaX-like C-terminal" evidence="1">
    <location>
        <begin position="192"/>
        <end position="256"/>
    </location>
</feature>
<protein>
    <submittedName>
        <fullName evidence="3">Uncharacterized protein</fullName>
    </submittedName>
</protein>
<dbReference type="InterPro" id="IPR013225">
    <property type="entry name" value="PaaX_C"/>
</dbReference>
<evidence type="ECO:0000259" key="1">
    <source>
        <dbReference type="Pfam" id="PF08223"/>
    </source>
</evidence>
<dbReference type="PANTHER" id="PTHR30319">
    <property type="entry name" value="PHENYLACETIC ACID REGULATOR-RELATED TRANSCRIPTIONAL REPRESSOR"/>
    <property type="match status" value="1"/>
</dbReference>
<dbReference type="PANTHER" id="PTHR30319:SF1">
    <property type="entry name" value="TRANSCRIPTIONAL REPRESSOR PAAX"/>
    <property type="match status" value="1"/>
</dbReference>
<feature type="domain" description="Transcriptional repressor PaaX-like central Cas2-like" evidence="2">
    <location>
        <begin position="104"/>
        <end position="165"/>
    </location>
</feature>
<dbReference type="InterPro" id="IPR048846">
    <property type="entry name" value="PaaX-like_central"/>
</dbReference>
<proteinExistence type="predicted"/>
<dbReference type="GO" id="GO:0006351">
    <property type="term" value="P:DNA-templated transcription"/>
    <property type="evidence" value="ECO:0007669"/>
    <property type="project" value="TreeGrafter"/>
</dbReference>
<gene>
    <name evidence="3" type="ORF">UV54_C0016G0008</name>
</gene>
<dbReference type="Gene3D" id="3.30.70.2650">
    <property type="match status" value="1"/>
</dbReference>
<evidence type="ECO:0000259" key="2">
    <source>
        <dbReference type="Pfam" id="PF20803"/>
    </source>
</evidence>
<dbReference type="Pfam" id="PF08223">
    <property type="entry name" value="PaaX_C"/>
    <property type="match status" value="1"/>
</dbReference>
<dbReference type="Proteomes" id="UP000034213">
    <property type="component" value="Unassembled WGS sequence"/>
</dbReference>
<accession>A0A0G1EZU9</accession>
<comment type="caution">
    <text evidence="3">The sequence shown here is derived from an EMBL/GenBank/DDBJ whole genome shotgun (WGS) entry which is preliminary data.</text>
</comment>
<sequence length="261" mass="30151">MKKSGIKKIILKLSEGLLATVTDLLLLQFFLIGSSLGKGKTSRGAYLVIQEAAKNWEEINYRTLKQAFFYLKRKGLIRSLLEPSITALGRKRLKKLMPQYQSNRPWDGVIYLITYDIPETKKIFRDKLRLILNRIGAGYLQGSVWITPYNPQQILKEFSHLFGFEGEIIVSCIGKDGYIGNESLNELLNRVYRLEEINNQYGKFLDKYRKLSLPSVDKWKAAAMYLSILKQDPQLPDDLLPDNWRGNKAYQVYLYLTKKGS</sequence>
<evidence type="ECO:0000313" key="4">
    <source>
        <dbReference type="Proteomes" id="UP000034213"/>
    </source>
</evidence>